<proteinExistence type="predicted"/>
<evidence type="ECO:0000313" key="2">
    <source>
        <dbReference type="EMBL" id="SPD16455.1"/>
    </source>
</evidence>
<protein>
    <submittedName>
        <fullName evidence="2">Uncharacterized protein</fullName>
    </submittedName>
</protein>
<dbReference type="AlphaFoldDB" id="A0A2N9HWJ7"/>
<feature type="compositionally biased region" description="Basic and acidic residues" evidence="1">
    <location>
        <begin position="25"/>
        <end position="35"/>
    </location>
</feature>
<name>A0A2N9HWJ7_FAGSY</name>
<dbReference type="EMBL" id="OIVN01004279">
    <property type="protein sequence ID" value="SPD16455.1"/>
    <property type="molecule type" value="Genomic_DNA"/>
</dbReference>
<feature type="region of interest" description="Disordered" evidence="1">
    <location>
        <begin position="16"/>
        <end position="73"/>
    </location>
</feature>
<sequence length="73" mass="8224">MVWPVVREWRHCVRRRDSVRKRQRGKDERAKERQHTSGCSGLTGGGAPRGGDAPFSTVRAGQWRLGHARQSTG</sequence>
<evidence type="ECO:0000256" key="1">
    <source>
        <dbReference type="SAM" id="MobiDB-lite"/>
    </source>
</evidence>
<reference evidence="2" key="1">
    <citation type="submission" date="2018-02" db="EMBL/GenBank/DDBJ databases">
        <authorList>
            <person name="Cohen D.B."/>
            <person name="Kent A.D."/>
        </authorList>
    </citation>
    <scope>NUCLEOTIDE SEQUENCE</scope>
</reference>
<accession>A0A2N9HWJ7</accession>
<gene>
    <name evidence="2" type="ORF">FSB_LOCUS44337</name>
</gene>
<organism evidence="2">
    <name type="scientific">Fagus sylvatica</name>
    <name type="common">Beechnut</name>
    <dbReference type="NCBI Taxonomy" id="28930"/>
    <lineage>
        <taxon>Eukaryota</taxon>
        <taxon>Viridiplantae</taxon>
        <taxon>Streptophyta</taxon>
        <taxon>Embryophyta</taxon>
        <taxon>Tracheophyta</taxon>
        <taxon>Spermatophyta</taxon>
        <taxon>Magnoliopsida</taxon>
        <taxon>eudicotyledons</taxon>
        <taxon>Gunneridae</taxon>
        <taxon>Pentapetalae</taxon>
        <taxon>rosids</taxon>
        <taxon>fabids</taxon>
        <taxon>Fagales</taxon>
        <taxon>Fagaceae</taxon>
        <taxon>Fagus</taxon>
    </lineage>
</organism>